<organism evidence="14 15">
    <name type="scientific">Pleurostoma richardsiae</name>
    <dbReference type="NCBI Taxonomy" id="41990"/>
    <lineage>
        <taxon>Eukaryota</taxon>
        <taxon>Fungi</taxon>
        <taxon>Dikarya</taxon>
        <taxon>Ascomycota</taxon>
        <taxon>Pezizomycotina</taxon>
        <taxon>Sordariomycetes</taxon>
        <taxon>Sordariomycetidae</taxon>
        <taxon>Calosphaeriales</taxon>
        <taxon>Pleurostomataceae</taxon>
        <taxon>Pleurostoma</taxon>
    </lineage>
</organism>
<dbReference type="InterPro" id="IPR053939">
    <property type="entry name" value="UTP25_C"/>
</dbReference>
<comment type="function">
    <text evidence="1 10">DEAD-box RNA helicase-like protein required for pre-18S rRNA processing, specifically at sites A0, A1, and A2.</text>
</comment>
<sequence length="715" mass="81524">MAPKGRSGPRSGVRKFGGQGGKGRGTKRPHKFDKGPRFDSARLADEQESEDEENESGSEPEEDVSGEEGSEDEDDKDASRPYMKLIKSFTEGSDRSNAKRRKLDHSDGPQTTSNEDKLAGDDEGGPEDVDLVEEPEEDPGEMLTEGYLDDEDDQPDTSDPFETHFANPDDASVSKNVKASEKDEWATKRFASKGLRIVGSVPKTGDEDEISLPSPISGPSALKLKRRLQESIEKKRPKFDTVEQTLAPHVFGYDDVLYCNRSAVNGESIRRLACLHAVNHVFKTRDRVIKNNAKLSHESDNEDLELRDQGFTRPKVLMLLPTRQACAKMVDLICAICEPDQQENRKRFDDSYVDKEERFSKDKPADFRDLFEGNDDDMFRLGMKFTRKSIKYFAQFYNSDIILASPLGLRMAIGSEEDKKLDYDFLSSIEVVIVDQADALLMQNWEHVEYIFEHLNLQPKDAHGCDFSRVRSWYLDGHSKYYRQTMFFSAYNSPELSEVFRLHCHNWAGKYRIHPEYPGVIQQLGVRARQTFSRFDSASIEADPDARFEYFTKAIVPTLVKRSKDSAGTLVFIPSYFDFVRVRNYFATNSSVANLTFGTISEYADVPEVSRARSHFMNGRHKVLLYTERAHHFRRYNLNGVQRVIFYGLPDNPIFYQEIAGGYLAKSEQKSTIEPGRGSVRAMFSKYDVLKLERIVGTQRVGKMIREKGDTFDFV</sequence>
<keyword evidence="15" id="KW-1185">Reference proteome</keyword>
<comment type="similarity">
    <text evidence="3 10">Belongs to the UTP25 family.</text>
</comment>
<comment type="subcellular location">
    <subcellularLocation>
        <location evidence="2 10">Nucleus</location>
        <location evidence="2 10">Nucleolus</location>
    </subcellularLocation>
</comment>
<keyword evidence="6 10" id="KW-0690">Ribosome biogenesis</keyword>
<dbReference type="SUPFAM" id="SSF52540">
    <property type="entry name" value="P-loop containing nucleoside triphosphate hydrolases"/>
    <property type="match status" value="1"/>
</dbReference>
<feature type="region of interest" description="Disordered" evidence="11">
    <location>
        <begin position="1"/>
        <end position="178"/>
    </location>
</feature>
<evidence type="ECO:0000256" key="3">
    <source>
        <dbReference type="ARBA" id="ARBA00009223"/>
    </source>
</evidence>
<feature type="compositionally biased region" description="Basic and acidic residues" evidence="11">
    <location>
        <begin position="32"/>
        <end position="45"/>
    </location>
</feature>
<keyword evidence="8 10" id="KW-0539">Nucleus</keyword>
<dbReference type="EMBL" id="JANBVO010000025">
    <property type="protein sequence ID" value="KAJ9141675.1"/>
    <property type="molecule type" value="Genomic_DNA"/>
</dbReference>
<comment type="subunit">
    <text evidence="4 10">Component of the ribosomal small subunit (SSU) processome composed of at least 40 protein subunits and snoRNA U3.</text>
</comment>
<dbReference type="GO" id="GO:0034511">
    <property type="term" value="F:U3 snoRNA binding"/>
    <property type="evidence" value="ECO:0007669"/>
    <property type="project" value="InterPro"/>
</dbReference>
<dbReference type="Gene3D" id="3.40.50.300">
    <property type="entry name" value="P-loop containing nucleotide triphosphate hydrolases"/>
    <property type="match status" value="1"/>
</dbReference>
<dbReference type="AlphaFoldDB" id="A0AA38VD96"/>
<dbReference type="InterPro" id="IPR027417">
    <property type="entry name" value="P-loop_NTPase"/>
</dbReference>
<gene>
    <name evidence="14" type="ORF">NKR23_g7759</name>
</gene>
<proteinExistence type="inferred from homology"/>
<dbReference type="InterPro" id="IPR053940">
    <property type="entry name" value="UTP25_NTPase-like"/>
</dbReference>
<evidence type="ECO:0000256" key="9">
    <source>
        <dbReference type="ARBA" id="ARBA00023274"/>
    </source>
</evidence>
<feature type="domain" description="UTP25 NTP hydrolase-like" evidence="13">
    <location>
        <begin position="253"/>
        <end position="510"/>
    </location>
</feature>
<dbReference type="Proteomes" id="UP001174694">
    <property type="component" value="Unassembled WGS sequence"/>
</dbReference>
<protein>
    <recommendedName>
        <fullName evidence="5 10">U3 small nucleolar RNA-associated protein 25</fullName>
        <shortName evidence="10">U3 snoRNA-associated protein 25</shortName>
    </recommendedName>
</protein>
<dbReference type="Pfam" id="PF22916">
    <property type="entry name" value="UTP25_NTPase-like"/>
    <property type="match status" value="1"/>
</dbReference>
<feature type="compositionally biased region" description="Acidic residues" evidence="11">
    <location>
        <begin position="147"/>
        <end position="156"/>
    </location>
</feature>
<feature type="compositionally biased region" description="Acidic residues" evidence="11">
    <location>
        <begin position="121"/>
        <end position="140"/>
    </location>
</feature>
<accession>A0AA38VD96</accession>
<evidence type="ECO:0000313" key="14">
    <source>
        <dbReference type="EMBL" id="KAJ9141675.1"/>
    </source>
</evidence>
<dbReference type="PANTHER" id="PTHR12933">
    <property type="entry name" value="ORF PROTEIN-RELATED"/>
    <property type="match status" value="1"/>
</dbReference>
<evidence type="ECO:0000256" key="4">
    <source>
        <dbReference type="ARBA" id="ARBA00011192"/>
    </source>
</evidence>
<evidence type="ECO:0000256" key="7">
    <source>
        <dbReference type="ARBA" id="ARBA00022552"/>
    </source>
</evidence>
<dbReference type="InterPro" id="IPR010678">
    <property type="entry name" value="UTP25"/>
</dbReference>
<evidence type="ECO:0000256" key="10">
    <source>
        <dbReference type="RuleBase" id="RU365070"/>
    </source>
</evidence>
<evidence type="ECO:0000256" key="1">
    <source>
        <dbReference type="ARBA" id="ARBA00002883"/>
    </source>
</evidence>
<evidence type="ECO:0000256" key="8">
    <source>
        <dbReference type="ARBA" id="ARBA00023242"/>
    </source>
</evidence>
<evidence type="ECO:0000256" key="5">
    <source>
        <dbReference type="ARBA" id="ARBA00015422"/>
    </source>
</evidence>
<evidence type="ECO:0000313" key="15">
    <source>
        <dbReference type="Proteomes" id="UP001174694"/>
    </source>
</evidence>
<evidence type="ECO:0000256" key="11">
    <source>
        <dbReference type="SAM" id="MobiDB-lite"/>
    </source>
</evidence>
<keyword evidence="7 10" id="KW-0698">rRNA processing</keyword>
<dbReference type="GO" id="GO:0032040">
    <property type="term" value="C:small-subunit processome"/>
    <property type="evidence" value="ECO:0007669"/>
    <property type="project" value="TreeGrafter"/>
</dbReference>
<dbReference type="PANTHER" id="PTHR12933:SF0">
    <property type="entry name" value="U3 SMALL NUCLEOLAR RNA-ASSOCIATED PROTEIN 25 HOMOLOG"/>
    <property type="match status" value="1"/>
</dbReference>
<evidence type="ECO:0000256" key="2">
    <source>
        <dbReference type="ARBA" id="ARBA00004604"/>
    </source>
</evidence>
<comment type="caution">
    <text evidence="14">The sequence shown here is derived from an EMBL/GenBank/DDBJ whole genome shotgun (WGS) entry which is preliminary data.</text>
</comment>
<dbReference type="GO" id="GO:0019843">
    <property type="term" value="F:rRNA binding"/>
    <property type="evidence" value="ECO:0007669"/>
    <property type="project" value="TreeGrafter"/>
</dbReference>
<name>A0AA38VD96_9PEZI</name>
<dbReference type="FunFam" id="3.40.50.300:FF:002356">
    <property type="entry name" value="U3 small nucleolar RNA-associated protein 25"/>
    <property type="match status" value="1"/>
</dbReference>
<keyword evidence="9 10" id="KW-0687">Ribonucleoprotein</keyword>
<reference evidence="14" key="1">
    <citation type="submission" date="2022-07" db="EMBL/GenBank/DDBJ databases">
        <title>Fungi with potential for degradation of polypropylene.</title>
        <authorList>
            <person name="Gostincar C."/>
        </authorList>
    </citation>
    <scope>NUCLEOTIDE SEQUENCE</scope>
    <source>
        <strain evidence="14">EXF-13308</strain>
    </source>
</reference>
<evidence type="ECO:0000259" key="12">
    <source>
        <dbReference type="Pfam" id="PF06862"/>
    </source>
</evidence>
<evidence type="ECO:0000256" key="6">
    <source>
        <dbReference type="ARBA" id="ARBA00022517"/>
    </source>
</evidence>
<dbReference type="GO" id="GO:0000462">
    <property type="term" value="P:maturation of SSU-rRNA from tricistronic rRNA transcript (SSU-rRNA, 5.8S rRNA, LSU-rRNA)"/>
    <property type="evidence" value="ECO:0007669"/>
    <property type="project" value="TreeGrafter"/>
</dbReference>
<feature type="compositionally biased region" description="Acidic residues" evidence="11">
    <location>
        <begin position="46"/>
        <end position="76"/>
    </location>
</feature>
<feature type="domain" description="UTP25 C-terminal" evidence="12">
    <location>
        <begin position="521"/>
        <end position="714"/>
    </location>
</feature>
<evidence type="ECO:0000259" key="13">
    <source>
        <dbReference type="Pfam" id="PF22916"/>
    </source>
</evidence>
<dbReference type="Pfam" id="PF06862">
    <property type="entry name" value="Utp25_C"/>
    <property type="match status" value="1"/>
</dbReference>